<dbReference type="OrthoDB" id="1938712at2759"/>
<protein>
    <submittedName>
        <fullName evidence="1">Uncharacterized protein</fullName>
    </submittedName>
</protein>
<accession>A0A9J5ZCD6</accession>
<comment type="caution">
    <text evidence="1">The sequence shown here is derived from an EMBL/GenBank/DDBJ whole genome shotgun (WGS) entry which is preliminary data.</text>
</comment>
<keyword evidence="2" id="KW-1185">Reference proteome</keyword>
<organism evidence="1 2">
    <name type="scientific">Solanum commersonii</name>
    <name type="common">Commerson's wild potato</name>
    <name type="synonym">Commerson's nightshade</name>
    <dbReference type="NCBI Taxonomy" id="4109"/>
    <lineage>
        <taxon>Eukaryota</taxon>
        <taxon>Viridiplantae</taxon>
        <taxon>Streptophyta</taxon>
        <taxon>Embryophyta</taxon>
        <taxon>Tracheophyta</taxon>
        <taxon>Spermatophyta</taxon>
        <taxon>Magnoliopsida</taxon>
        <taxon>eudicotyledons</taxon>
        <taxon>Gunneridae</taxon>
        <taxon>Pentapetalae</taxon>
        <taxon>asterids</taxon>
        <taxon>lamiids</taxon>
        <taxon>Solanales</taxon>
        <taxon>Solanaceae</taxon>
        <taxon>Solanoideae</taxon>
        <taxon>Solaneae</taxon>
        <taxon>Solanum</taxon>
    </lineage>
</organism>
<gene>
    <name evidence="1" type="ORF">H5410_021358</name>
</gene>
<reference evidence="1 2" key="1">
    <citation type="submission" date="2020-09" db="EMBL/GenBank/DDBJ databases">
        <title>De no assembly of potato wild relative species, Solanum commersonii.</title>
        <authorList>
            <person name="Cho K."/>
        </authorList>
    </citation>
    <scope>NUCLEOTIDE SEQUENCE [LARGE SCALE GENOMIC DNA]</scope>
    <source>
        <strain evidence="1">LZ3.2</strain>
        <tissue evidence="1">Leaf</tissue>
    </source>
</reference>
<evidence type="ECO:0000313" key="1">
    <source>
        <dbReference type="EMBL" id="KAG5610077.1"/>
    </source>
</evidence>
<proteinExistence type="predicted"/>
<dbReference type="AlphaFoldDB" id="A0A9J5ZCD6"/>
<name>A0A9J5ZCD6_SOLCO</name>
<sequence>MGEDHHGLRCRITSATSRGLDSIWVVIDRLTKSALYSYPYLAVFESRLGADGRVLEDMLRACVMDFSGVDGTQYLPLASLHIKQATTRVLRWPIRGLYVVESSSNDTGCGTHFSSKQSPNGNSAFTVESEISFPIRFHICGEAFGDRSEGKRSGTVSWSTRGRLSGRLWLSLVRLSMFRHLFIDFLEYGGVRVLSMLNFYSFCLRPYFGKVLDYDSMSLDIIEYPYLVVYMIILI</sequence>
<evidence type="ECO:0000313" key="2">
    <source>
        <dbReference type="Proteomes" id="UP000824120"/>
    </source>
</evidence>
<dbReference type="Proteomes" id="UP000824120">
    <property type="component" value="Chromosome 4"/>
</dbReference>
<dbReference type="EMBL" id="JACXVP010000004">
    <property type="protein sequence ID" value="KAG5610077.1"/>
    <property type="molecule type" value="Genomic_DNA"/>
</dbReference>